<evidence type="ECO:0000256" key="1">
    <source>
        <dbReference type="ARBA" id="ARBA00004308"/>
    </source>
</evidence>
<dbReference type="KEGG" id="dat:HRM2_31080"/>
<dbReference type="RefSeq" id="WP_015904953.1">
    <property type="nucleotide sequence ID" value="NC_012108.1"/>
</dbReference>
<protein>
    <submittedName>
        <fullName evidence="8">NtrA</fullName>
    </submittedName>
</protein>
<evidence type="ECO:0000256" key="2">
    <source>
        <dbReference type="ARBA" id="ARBA00022448"/>
    </source>
</evidence>
<dbReference type="Proteomes" id="UP000000442">
    <property type="component" value="Chromosome"/>
</dbReference>
<dbReference type="EMBL" id="CP001087">
    <property type="protein sequence ID" value="ACN16191.1"/>
    <property type="molecule type" value="Genomic_DNA"/>
</dbReference>
<accession>C0QKV1</accession>
<name>C0QKV1_DESAH</name>
<keyword evidence="4" id="KW-0997">Cell inner membrane</keyword>
<dbReference type="InterPro" id="IPR044527">
    <property type="entry name" value="NrtA/CpmA_ABC-bd_dom"/>
</dbReference>
<keyword evidence="5" id="KW-0479">Metal-binding</keyword>
<keyword evidence="9" id="KW-1185">Reference proteome</keyword>
<dbReference type="PANTHER" id="PTHR30024:SF43">
    <property type="entry name" value="BLL4572 PROTEIN"/>
    <property type="match status" value="1"/>
</dbReference>
<evidence type="ECO:0000256" key="4">
    <source>
        <dbReference type="ARBA" id="ARBA00022519"/>
    </source>
</evidence>
<keyword evidence="5" id="KW-0408">Iron</keyword>
<dbReference type="Gene3D" id="3.40.190.10">
    <property type="entry name" value="Periplasmic binding protein-like II"/>
    <property type="match status" value="2"/>
</dbReference>
<keyword evidence="5" id="KW-0411">Iron-sulfur</keyword>
<keyword evidence="3" id="KW-1003">Cell membrane</keyword>
<evidence type="ECO:0000256" key="3">
    <source>
        <dbReference type="ARBA" id="ARBA00022475"/>
    </source>
</evidence>
<sequence>MSVKDPGDIQRRRFMGKAAMALGASFFAPLASAEGKSETLRIGYLPITDAAPLLIAHSLGFFMEQGLTVPRPVMVRSWNVLTESFIAGKFDLTHMLFPIPVWMRFKQKIPVKVLGWDHTNGSALTVRGDSHIRGFADLGGCQIAVPSWYSTHNLVVQLAIRAQGLVPVIRPQNAPLGPNEVNLFILSPPEMPPALLGRKIDGFIVAEPFNALAEIKLKARIMRFTGDIWKNHPCCVIVSRESLTRTRPALVQRAVNAVVRAQIWCEHNREEAAHILSRDGAGYLPVRADVLKRVFTGYDFKAYTTGPLPRAIVHPEWKVDRIGFQPYPFASATRFILEQMGKTLVEGDTGFLKNLDLEWARGELVDDRFVRKAMVNNQNHGDFFPLGPTASLEREETIEIN</sequence>
<dbReference type="PANTHER" id="PTHR30024">
    <property type="entry name" value="ALIPHATIC SULFONATES-BINDING PROTEIN-RELATED"/>
    <property type="match status" value="1"/>
</dbReference>
<evidence type="ECO:0000313" key="9">
    <source>
        <dbReference type="Proteomes" id="UP000000442"/>
    </source>
</evidence>
<dbReference type="STRING" id="177437.HRM2_31080"/>
<evidence type="ECO:0000256" key="5">
    <source>
        <dbReference type="ARBA" id="ARBA00023014"/>
    </source>
</evidence>
<dbReference type="GO" id="GO:0012505">
    <property type="term" value="C:endomembrane system"/>
    <property type="evidence" value="ECO:0007669"/>
    <property type="project" value="UniProtKB-SubCell"/>
</dbReference>
<reference evidence="8 9" key="1">
    <citation type="journal article" date="2009" name="Environ. Microbiol.">
        <title>Genome sequence of Desulfobacterium autotrophicum HRM2, a marine sulfate reducer oxidizing organic carbon completely to carbon dioxide.</title>
        <authorList>
            <person name="Strittmatter A.W."/>
            <person name="Liesegang H."/>
            <person name="Rabus R."/>
            <person name="Decker I."/>
            <person name="Amann J."/>
            <person name="Andres S."/>
            <person name="Henne A."/>
            <person name="Fricke W.F."/>
            <person name="Martinez-Arias R."/>
            <person name="Bartels D."/>
            <person name="Goesmann A."/>
            <person name="Krause L."/>
            <person name="Puehler A."/>
            <person name="Klenk H.P."/>
            <person name="Richter M."/>
            <person name="Schuler M."/>
            <person name="Gloeckner F.O."/>
            <person name="Meyerdierks A."/>
            <person name="Gottschalk G."/>
            <person name="Amann R."/>
        </authorList>
    </citation>
    <scope>NUCLEOTIDE SEQUENCE [LARGE SCALE GENOMIC DNA]</scope>
    <source>
        <strain evidence="9">ATCC 43914 / DSM 3382 / HRM2</strain>
    </source>
</reference>
<dbReference type="CDD" id="cd13553">
    <property type="entry name" value="PBP2_NrtA_CpmA_like"/>
    <property type="match status" value="1"/>
</dbReference>
<keyword evidence="2" id="KW-0813">Transport</keyword>
<dbReference type="Pfam" id="PF13379">
    <property type="entry name" value="NMT1_2"/>
    <property type="match status" value="1"/>
</dbReference>
<gene>
    <name evidence="8" type="primary">ntrA</name>
    <name evidence="8" type="ordered locus">HRM2_31080</name>
</gene>
<evidence type="ECO:0000256" key="6">
    <source>
        <dbReference type="ARBA" id="ARBA00023136"/>
    </source>
</evidence>
<dbReference type="SUPFAM" id="SSF53850">
    <property type="entry name" value="Periplasmic binding protein-like II"/>
    <property type="match status" value="1"/>
</dbReference>
<dbReference type="GO" id="GO:0051536">
    <property type="term" value="F:iron-sulfur cluster binding"/>
    <property type="evidence" value="ECO:0007669"/>
    <property type="project" value="UniProtKB-KW"/>
</dbReference>
<dbReference type="AlphaFoldDB" id="C0QKV1"/>
<dbReference type="OrthoDB" id="5516036at2"/>
<comment type="similarity">
    <text evidence="7">Belongs to the CmpA/NrtA family.</text>
</comment>
<evidence type="ECO:0000256" key="7">
    <source>
        <dbReference type="ARBA" id="ARBA00024031"/>
    </source>
</evidence>
<organism evidence="8 9">
    <name type="scientific">Desulforapulum autotrophicum (strain ATCC 43914 / DSM 3382 / VKM B-1955 / HRM2)</name>
    <name type="common">Desulfobacterium autotrophicum</name>
    <dbReference type="NCBI Taxonomy" id="177437"/>
    <lineage>
        <taxon>Bacteria</taxon>
        <taxon>Pseudomonadati</taxon>
        <taxon>Thermodesulfobacteriota</taxon>
        <taxon>Desulfobacteria</taxon>
        <taxon>Desulfobacterales</taxon>
        <taxon>Desulfobacteraceae</taxon>
        <taxon>Desulforapulum</taxon>
    </lineage>
</organism>
<comment type="subcellular location">
    <subcellularLocation>
        <location evidence="1">Endomembrane system</location>
    </subcellularLocation>
</comment>
<dbReference type="eggNOG" id="COG0715">
    <property type="taxonomic scope" value="Bacteria"/>
</dbReference>
<evidence type="ECO:0000313" key="8">
    <source>
        <dbReference type="EMBL" id="ACN16191.1"/>
    </source>
</evidence>
<keyword evidence="6" id="KW-0472">Membrane</keyword>
<dbReference type="PROSITE" id="PS51318">
    <property type="entry name" value="TAT"/>
    <property type="match status" value="1"/>
</dbReference>
<dbReference type="InterPro" id="IPR006311">
    <property type="entry name" value="TAT_signal"/>
</dbReference>
<dbReference type="HOGENOM" id="CLU_037398_3_1_7"/>
<proteinExistence type="inferred from homology"/>